<feature type="compositionally biased region" description="Low complexity" evidence="1">
    <location>
        <begin position="118"/>
        <end position="142"/>
    </location>
</feature>
<protein>
    <submittedName>
        <fullName evidence="3">Uncharacterized protein</fullName>
    </submittedName>
</protein>
<sequence>MADFRNLMPLATIMMITIKLCNAGVYSISSSKPADKHTRPQYLLLNNQNTSAGFSVHQSPLPYSVSSSSTNIILNVTADAASSHWSNSTSGSVPSYESTTLRLPANVTFELNSTLDPSAPSLSNSAPSALPSTSTAPPLLDSNNSAYSPFNQPTSVHIPRSTPTLLPPFKPSSRMASSNRSSVPTPLRLSFSIPTGDQSTSVPLMSLLSSLKPTNSTPESASYSVSYQANQAILTELLLELLSEIDSPQE</sequence>
<feature type="compositionally biased region" description="Low complexity" evidence="1">
    <location>
        <begin position="172"/>
        <end position="182"/>
    </location>
</feature>
<evidence type="ECO:0000256" key="2">
    <source>
        <dbReference type="SAM" id="SignalP"/>
    </source>
</evidence>
<dbReference type="EMBL" id="CABPRJ010000487">
    <property type="protein sequence ID" value="VVC29083.1"/>
    <property type="molecule type" value="Genomic_DNA"/>
</dbReference>
<dbReference type="AlphaFoldDB" id="A0A5E4MAF9"/>
<evidence type="ECO:0000313" key="3">
    <source>
        <dbReference type="EMBL" id="VVC29083.1"/>
    </source>
</evidence>
<evidence type="ECO:0000313" key="4">
    <source>
        <dbReference type="Proteomes" id="UP000325440"/>
    </source>
</evidence>
<feature type="compositionally biased region" description="Polar residues" evidence="1">
    <location>
        <begin position="143"/>
        <end position="155"/>
    </location>
</feature>
<name>A0A5E4MAF9_9HEMI</name>
<dbReference type="Proteomes" id="UP000325440">
    <property type="component" value="Unassembled WGS sequence"/>
</dbReference>
<reference evidence="3 4" key="1">
    <citation type="submission" date="2019-08" db="EMBL/GenBank/DDBJ databases">
        <authorList>
            <person name="Alioto T."/>
            <person name="Alioto T."/>
            <person name="Gomez Garrido J."/>
        </authorList>
    </citation>
    <scope>NUCLEOTIDE SEQUENCE [LARGE SCALE GENOMIC DNA]</scope>
</reference>
<gene>
    <name evidence="3" type="ORF">CINCED_3A021138</name>
</gene>
<keyword evidence="2" id="KW-0732">Signal</keyword>
<feature type="region of interest" description="Disordered" evidence="1">
    <location>
        <begin position="118"/>
        <end position="185"/>
    </location>
</feature>
<accession>A0A5E4MAF9</accession>
<feature type="signal peptide" evidence="2">
    <location>
        <begin position="1"/>
        <end position="23"/>
    </location>
</feature>
<feature type="chain" id="PRO_5022973462" evidence="2">
    <location>
        <begin position="24"/>
        <end position="250"/>
    </location>
</feature>
<proteinExistence type="predicted"/>
<organism evidence="3 4">
    <name type="scientific">Cinara cedri</name>
    <dbReference type="NCBI Taxonomy" id="506608"/>
    <lineage>
        <taxon>Eukaryota</taxon>
        <taxon>Metazoa</taxon>
        <taxon>Ecdysozoa</taxon>
        <taxon>Arthropoda</taxon>
        <taxon>Hexapoda</taxon>
        <taxon>Insecta</taxon>
        <taxon>Pterygota</taxon>
        <taxon>Neoptera</taxon>
        <taxon>Paraneoptera</taxon>
        <taxon>Hemiptera</taxon>
        <taxon>Sternorrhyncha</taxon>
        <taxon>Aphidomorpha</taxon>
        <taxon>Aphidoidea</taxon>
        <taxon>Aphididae</taxon>
        <taxon>Lachninae</taxon>
        <taxon>Cinara</taxon>
    </lineage>
</organism>
<evidence type="ECO:0000256" key="1">
    <source>
        <dbReference type="SAM" id="MobiDB-lite"/>
    </source>
</evidence>
<keyword evidence="4" id="KW-1185">Reference proteome</keyword>